<protein>
    <submittedName>
        <fullName evidence="1">Uncharacterized protein</fullName>
    </submittedName>
</protein>
<dbReference type="Proteomes" id="UP000237378">
    <property type="component" value="Unassembled WGS sequence"/>
</dbReference>
<evidence type="ECO:0000313" key="1">
    <source>
        <dbReference type="EMBL" id="BAW27302.1"/>
    </source>
</evidence>
<dbReference type="AlphaFoldDB" id="A0A1L7NPE6"/>
<keyword evidence="1" id="KW-0614">Plasmid</keyword>
<proteinExistence type="predicted"/>
<dbReference type="EMBL" id="MING01000087">
    <property type="protein sequence ID" value="POF99839.1"/>
    <property type="molecule type" value="Genomic_DNA"/>
</dbReference>
<geneLocation type="plasmid" evidence="3">
    <name>pkf715b dna</name>
</geneLocation>
<dbReference type="EMBL" id="AP015031">
    <property type="protein sequence ID" value="BAW27302.1"/>
    <property type="molecule type" value="Genomic_DNA"/>
</dbReference>
<reference evidence="2 4" key="3">
    <citation type="submission" date="2018-03" db="EMBL/GenBank/DDBJ databases">
        <title>Draft genome of Pseudomonas putida strain KH-18-2.</title>
        <authorList>
            <person name="Yoshizawa S."/>
            <person name="Khan N.H."/>
            <person name="Nishimura M."/>
            <person name="Chiura H.X."/>
            <person name="Ogura Y."/>
            <person name="Hayashi T."/>
            <person name="Kogure K."/>
        </authorList>
    </citation>
    <scope>NUCLEOTIDE SEQUENCE [LARGE SCALE GENOMIC DNA]</scope>
    <source>
        <strain evidence="2 4">KH-18-2</strain>
    </source>
</reference>
<evidence type="ECO:0000313" key="2">
    <source>
        <dbReference type="EMBL" id="POF99839.1"/>
    </source>
</evidence>
<reference evidence="2 4" key="2">
    <citation type="submission" date="2016-08" db="EMBL/GenBank/DDBJ databases">
        <authorList>
            <person name="Seilhamer J.J."/>
        </authorList>
    </citation>
    <scope>NUCLEOTIDE SEQUENCE [LARGE SCALE GENOMIC DNA]</scope>
    <source>
        <strain evidence="2 4">KH-18-2</strain>
    </source>
</reference>
<evidence type="ECO:0000313" key="3">
    <source>
        <dbReference type="Proteomes" id="UP000218731"/>
    </source>
</evidence>
<accession>A0A1L7NPE6</accession>
<name>A0A1L7NPE6_PSEPU</name>
<evidence type="ECO:0000313" key="4">
    <source>
        <dbReference type="Proteomes" id="UP000237378"/>
    </source>
</evidence>
<gene>
    <name evidence="2" type="ORF">BGP82_28850</name>
    <name evidence="1" type="ORF">KF715C_pB1960</name>
</gene>
<sequence length="99" mass="10935">MQTMPETIALLRNRAPISVGASQFNGKPVFKAYSKSEDRYYELRGDASTGDHYAALVAEYGDVISKPAEDHDVEQCIRCFADLEVFQVGLCDDCQALAL</sequence>
<geneLocation type="plasmid" evidence="1">
    <name>pKF715B</name>
</geneLocation>
<organism evidence="1 3">
    <name type="scientific">Pseudomonas putida</name>
    <name type="common">Arthrobacter siderocapsulatus</name>
    <dbReference type="NCBI Taxonomy" id="303"/>
    <lineage>
        <taxon>Bacteria</taxon>
        <taxon>Pseudomonadati</taxon>
        <taxon>Pseudomonadota</taxon>
        <taxon>Gammaproteobacteria</taxon>
        <taxon>Pseudomonadales</taxon>
        <taxon>Pseudomonadaceae</taxon>
        <taxon>Pseudomonas</taxon>
    </lineage>
</organism>
<dbReference type="RefSeq" id="WP_004577589.1">
    <property type="nucleotide sequence ID" value="NZ_AP015031.1"/>
</dbReference>
<reference evidence="1 3" key="1">
    <citation type="submission" date="2015-11" db="EMBL/GenBank/DDBJ databases">
        <title>Complete genome sequencing of a biphenyl-degrading bacterium, Pseudomonas putida KF715 (=NBRC110667).</title>
        <authorList>
            <person name="Suenaga H."/>
            <person name="Fujihara N."/>
            <person name="Watanabe T."/>
            <person name="Hirose J."/>
            <person name="Kimura N."/>
            <person name="Yamazoe A."/>
            <person name="Hosoyama A."/>
            <person name="Shimodaira J."/>
            <person name="Furukawa K."/>
        </authorList>
    </citation>
    <scope>NUCLEOTIDE SEQUENCE [LARGE SCALE GENOMIC DNA]</scope>
    <source>
        <strain evidence="1 3">KF715</strain>
        <plasmid evidence="1">pKF715B</plasmid>
        <plasmid evidence="3">Plasmid pkf715b dna</plasmid>
    </source>
</reference>
<dbReference type="Proteomes" id="UP000218731">
    <property type="component" value="Plasmid pKF715B"/>
</dbReference>